<dbReference type="PANTHER" id="PTHR42107">
    <property type="entry name" value="YALI0D24453P"/>
    <property type="match status" value="1"/>
</dbReference>
<feature type="region of interest" description="Disordered" evidence="3">
    <location>
        <begin position="1"/>
        <end position="63"/>
    </location>
</feature>
<sequence>MSSSGLSSLSSAPSTDDEAISNPIKGGSLDQWIKNGTAATPTPPKKPRLASPPHEPVLADNPDIAVSGSTNMILIYTMVFLHEDRVTDKSIAQFIVMFRSRFSDAFPKSLPHYGPQDIEGGVVEPIPTEQIERLLCALLGLVLNRKKDVERGHFGRALEEAVQTHASQWPSPWNGKNPLHGGGNFAKMGPTERLTLLKTLIIWSLGSSETVQAILKDSYKQQRHDDDLNQPLSIQPWGRDGDKRRYWLIEGQDDTHFRLYRESNPALKHSTWRSVAGTIDEVKAVADRLGEDNSQASRRLRERITLAIPRFEASEEKRKRRDYRNARKAQFTRPDPGFSLYEGRTRGKRIRYTYSDEEEGGSDALSTRRSNRQSRLSTPAEPTGPTFTASGRQVRSRVGGAYGETMLSGQHDNREAPPVGGSDAAADVNEEQPVSTGRARRSASGTGVQGGRKGREHIPGYNQVDEMDDESDATSSGGEWDGGNDDVDEKVIDDEDDDDADMSDDEVSVDEEDEEIDVGKPSLVVSLRYHPDRPKESEDIHDLLDVNGVAQTSSALSTAGQTDTTSSDVKGKSEGLTNGRVVITPASSFETSSTTPSHSLPQMTRNVSEPRFGVRSLRPEETQTATAVSSTKPNSNVTLLYQSTHI</sequence>
<feature type="domain" description="WHIM1" evidence="4">
    <location>
        <begin position="172"/>
        <end position="215"/>
    </location>
</feature>
<organism evidence="5 6">
    <name type="scientific">Lasallia pustulata</name>
    <dbReference type="NCBI Taxonomy" id="136370"/>
    <lineage>
        <taxon>Eukaryota</taxon>
        <taxon>Fungi</taxon>
        <taxon>Dikarya</taxon>
        <taxon>Ascomycota</taxon>
        <taxon>Pezizomycotina</taxon>
        <taxon>Lecanoromycetes</taxon>
        <taxon>OSLEUM clade</taxon>
        <taxon>Umbilicariomycetidae</taxon>
        <taxon>Umbilicariales</taxon>
        <taxon>Umbilicariaceae</taxon>
        <taxon>Lasallia</taxon>
    </lineage>
</organism>
<dbReference type="Proteomes" id="UP000192927">
    <property type="component" value="Unassembled WGS sequence"/>
</dbReference>
<reference evidence="6" key="1">
    <citation type="submission" date="2017-03" db="EMBL/GenBank/DDBJ databases">
        <authorList>
            <person name="Sharma R."/>
            <person name="Thines M."/>
        </authorList>
    </citation>
    <scope>NUCLEOTIDE SEQUENCE [LARGE SCALE GENOMIC DNA]</scope>
</reference>
<protein>
    <recommendedName>
        <fullName evidence="4">WHIM1 domain-containing protein</fullName>
    </recommendedName>
</protein>
<feature type="compositionally biased region" description="Low complexity" evidence="3">
    <location>
        <begin position="1"/>
        <end position="11"/>
    </location>
</feature>
<dbReference type="GO" id="GO:0005634">
    <property type="term" value="C:nucleus"/>
    <property type="evidence" value="ECO:0007669"/>
    <property type="project" value="UniProtKB-SubCell"/>
</dbReference>
<keyword evidence="6" id="KW-1185">Reference proteome</keyword>
<evidence type="ECO:0000256" key="2">
    <source>
        <dbReference type="ARBA" id="ARBA00023242"/>
    </source>
</evidence>
<dbReference type="AlphaFoldDB" id="A0A1W5DDR9"/>
<dbReference type="Pfam" id="PF15612">
    <property type="entry name" value="WHIM1"/>
    <property type="match status" value="1"/>
</dbReference>
<feature type="compositionally biased region" description="Polar residues" evidence="3">
    <location>
        <begin position="364"/>
        <end position="377"/>
    </location>
</feature>
<keyword evidence="2" id="KW-0539">Nucleus</keyword>
<comment type="subcellular location">
    <subcellularLocation>
        <location evidence="1">Nucleus</location>
    </subcellularLocation>
</comment>
<accession>A0A1W5DDR9</accession>
<dbReference type="PANTHER" id="PTHR42107:SF1">
    <property type="entry name" value="WHIM1 DOMAIN-CONTAINING PROTEIN"/>
    <property type="match status" value="1"/>
</dbReference>
<evidence type="ECO:0000313" key="6">
    <source>
        <dbReference type="Proteomes" id="UP000192927"/>
    </source>
</evidence>
<feature type="compositionally biased region" description="Acidic residues" evidence="3">
    <location>
        <begin position="482"/>
        <end position="516"/>
    </location>
</feature>
<evidence type="ECO:0000259" key="4">
    <source>
        <dbReference type="Pfam" id="PF15612"/>
    </source>
</evidence>
<feature type="compositionally biased region" description="Polar residues" evidence="3">
    <location>
        <begin position="554"/>
        <end position="568"/>
    </location>
</feature>
<name>A0A1W5DDR9_9LECA</name>
<feature type="region of interest" description="Disordered" evidence="3">
    <location>
        <begin position="314"/>
        <end position="524"/>
    </location>
</feature>
<proteinExistence type="predicted"/>
<evidence type="ECO:0000256" key="1">
    <source>
        <dbReference type="ARBA" id="ARBA00004123"/>
    </source>
</evidence>
<dbReference type="InterPro" id="IPR028942">
    <property type="entry name" value="WHIM1_dom"/>
</dbReference>
<evidence type="ECO:0000256" key="3">
    <source>
        <dbReference type="SAM" id="MobiDB-lite"/>
    </source>
</evidence>
<evidence type="ECO:0000313" key="5">
    <source>
        <dbReference type="EMBL" id="SLM41288.1"/>
    </source>
</evidence>
<feature type="region of interest" description="Disordered" evidence="3">
    <location>
        <begin position="554"/>
        <end position="575"/>
    </location>
</feature>
<dbReference type="EMBL" id="FWEW01003821">
    <property type="protein sequence ID" value="SLM41288.1"/>
    <property type="molecule type" value="Genomic_DNA"/>
</dbReference>